<dbReference type="PANTHER" id="PTHR36832:SF1">
    <property type="entry name" value="SLR1174 PROTEIN"/>
    <property type="match status" value="1"/>
</dbReference>
<evidence type="ECO:0008006" key="4">
    <source>
        <dbReference type="Google" id="ProtNLM"/>
    </source>
</evidence>
<feature type="transmembrane region" description="Helical" evidence="1">
    <location>
        <begin position="166"/>
        <end position="192"/>
    </location>
</feature>
<dbReference type="Proteomes" id="UP000326912">
    <property type="component" value="Unassembled WGS sequence"/>
</dbReference>
<protein>
    <recommendedName>
        <fullName evidence="4">ABC transporter permease</fullName>
    </recommendedName>
</protein>
<dbReference type="Pfam" id="PF06182">
    <property type="entry name" value="ABC2_membrane_6"/>
    <property type="match status" value="1"/>
</dbReference>
<keyword evidence="1" id="KW-1133">Transmembrane helix</keyword>
<proteinExistence type="predicted"/>
<feature type="transmembrane region" description="Helical" evidence="1">
    <location>
        <begin position="84"/>
        <end position="102"/>
    </location>
</feature>
<feature type="transmembrane region" description="Helical" evidence="1">
    <location>
        <begin position="140"/>
        <end position="160"/>
    </location>
</feature>
<organism evidence="2 3">
    <name type="scientific">Dictyobacter vulcani</name>
    <dbReference type="NCBI Taxonomy" id="2607529"/>
    <lineage>
        <taxon>Bacteria</taxon>
        <taxon>Bacillati</taxon>
        <taxon>Chloroflexota</taxon>
        <taxon>Ktedonobacteria</taxon>
        <taxon>Ktedonobacterales</taxon>
        <taxon>Dictyobacteraceae</taxon>
        <taxon>Dictyobacter</taxon>
    </lineage>
</organism>
<reference evidence="2 3" key="1">
    <citation type="submission" date="2019-10" db="EMBL/GenBank/DDBJ databases">
        <title>Dictyobacter vulcani sp. nov., within the class Ktedonobacteria, isolated from soil of volcanic Mt. Zao.</title>
        <authorList>
            <person name="Zheng Y."/>
            <person name="Wang C.M."/>
            <person name="Sakai Y."/>
            <person name="Abe K."/>
            <person name="Yokota A."/>
            <person name="Yabe S."/>
        </authorList>
    </citation>
    <scope>NUCLEOTIDE SEQUENCE [LARGE SCALE GENOMIC DNA]</scope>
    <source>
        <strain evidence="2 3">W12</strain>
    </source>
</reference>
<evidence type="ECO:0000313" key="3">
    <source>
        <dbReference type="Proteomes" id="UP000326912"/>
    </source>
</evidence>
<comment type="caution">
    <text evidence="2">The sequence shown here is derived from an EMBL/GenBank/DDBJ whole genome shotgun (WGS) entry which is preliminary data.</text>
</comment>
<name>A0A5J4KQY6_9CHLR</name>
<dbReference type="InterPro" id="IPR010390">
    <property type="entry name" value="ABC-2_transporter-like"/>
</dbReference>
<keyword evidence="1" id="KW-0472">Membrane</keyword>
<feature type="transmembrane region" description="Helical" evidence="1">
    <location>
        <begin position="50"/>
        <end position="72"/>
    </location>
</feature>
<accession>A0A5J4KQY6</accession>
<dbReference type="RefSeq" id="WP_151759674.1">
    <property type="nucleotide sequence ID" value="NZ_BKZW01000005.1"/>
</dbReference>
<dbReference type="AlphaFoldDB" id="A0A5J4KQY6"/>
<feature type="transmembrane region" description="Helical" evidence="1">
    <location>
        <begin position="199"/>
        <end position="217"/>
    </location>
</feature>
<evidence type="ECO:0000313" key="2">
    <source>
        <dbReference type="EMBL" id="GER92118.1"/>
    </source>
</evidence>
<feature type="transmembrane region" description="Helical" evidence="1">
    <location>
        <begin position="252"/>
        <end position="274"/>
    </location>
</feature>
<dbReference type="EMBL" id="BKZW01000005">
    <property type="protein sequence ID" value="GER92118.1"/>
    <property type="molecule type" value="Genomic_DNA"/>
</dbReference>
<gene>
    <name evidence="2" type="ORF">KDW_62800</name>
</gene>
<keyword evidence="3" id="KW-1185">Reference proteome</keyword>
<keyword evidence="1" id="KW-0812">Transmembrane</keyword>
<dbReference type="PANTHER" id="PTHR36832">
    <property type="entry name" value="SLR1174 PROTEIN-RELATED"/>
    <property type="match status" value="1"/>
</dbReference>
<evidence type="ECO:0000256" key="1">
    <source>
        <dbReference type="SAM" id="Phobius"/>
    </source>
</evidence>
<sequence>MQTEVATARSAGLITRLKRRVRLSTLKYLAILHVSILNNLAYIMEVFFRALLLVVLVFVLTQLWTTTFTLHGSRVLKGFSIADMIWYLVAAEAIALSLPPLTRRIDQEVRSGQLAYLLGRPASYVLYNYAHYLGERLVRLLMNILIGSMLALVMAGVPHFTWQGLLAWPLVAFIALSIDFVLHFSIGLLAFWSEETQSFSLIASRLTLVLGGVLAPLEIFPQPLRSIAQALPFSAILYGPSRTLVHFEAARLGALLIQQCLTLLIGTFIMLTIYRVAVRRVNINGG</sequence>